<evidence type="ECO:0000313" key="2">
    <source>
        <dbReference type="EMBL" id="KGN39403.1"/>
    </source>
</evidence>
<sequence>MPLTLLVARNPDPDSSLPYLLRIPLGDGLVLRARETWPRTSKVYCHRHDAPWPDDADVVEEVPLTECRRRGAAIDVVADRRREARSQFVLTRARGREMIFWQTAKVAKAARPNIDLPTARAGGLEDLEIVVDTRERYAWKFSHQQATTTKRALDTGDYGAFVDGELVAVVERKSLADLAGSLSSGRLAYRMGELATLGRSALVVEDRYSSIFKLEHVRPSLIADQVGECQVRWPTVPIIWAENRALAQEWTYRFLAGAVQEHRMGEAARRILPAANEAE</sequence>
<evidence type="ECO:0000259" key="1">
    <source>
        <dbReference type="SMART" id="SM00891"/>
    </source>
</evidence>
<dbReference type="STRING" id="1385521.N803_02770"/>
<dbReference type="Proteomes" id="UP000030011">
    <property type="component" value="Unassembled WGS sequence"/>
</dbReference>
<dbReference type="RefSeq" id="WP_156969630.1">
    <property type="nucleotide sequence ID" value="NZ_AVPK01000001.1"/>
</dbReference>
<dbReference type="EMBL" id="AVPK01000001">
    <property type="protein sequence ID" value="KGN39403.1"/>
    <property type="molecule type" value="Genomic_DNA"/>
</dbReference>
<dbReference type="GO" id="GO:0004518">
    <property type="term" value="F:nuclease activity"/>
    <property type="evidence" value="ECO:0007669"/>
    <property type="project" value="InterPro"/>
</dbReference>
<accession>A0A0A0JQF9</accession>
<dbReference type="GO" id="GO:0003677">
    <property type="term" value="F:DNA binding"/>
    <property type="evidence" value="ECO:0007669"/>
    <property type="project" value="InterPro"/>
</dbReference>
<comment type="caution">
    <text evidence="2">The sequence shown here is derived from an EMBL/GenBank/DDBJ whole genome shotgun (WGS) entry which is preliminary data.</text>
</comment>
<dbReference type="Pfam" id="PF02732">
    <property type="entry name" value="ERCC4"/>
    <property type="match status" value="1"/>
</dbReference>
<dbReference type="Gene3D" id="3.40.50.10130">
    <property type="match status" value="1"/>
</dbReference>
<feature type="domain" description="ERCC4" evidence="1">
    <location>
        <begin position="128"/>
        <end position="208"/>
    </location>
</feature>
<dbReference type="eggNOG" id="COG1948">
    <property type="taxonomic scope" value="Bacteria"/>
</dbReference>
<dbReference type="InterPro" id="IPR011335">
    <property type="entry name" value="Restrct_endonuc-II-like"/>
</dbReference>
<evidence type="ECO:0000313" key="3">
    <source>
        <dbReference type="Proteomes" id="UP000030011"/>
    </source>
</evidence>
<dbReference type="GO" id="GO:0006259">
    <property type="term" value="P:DNA metabolic process"/>
    <property type="evidence" value="ECO:0007669"/>
    <property type="project" value="UniProtKB-ARBA"/>
</dbReference>
<name>A0A0A0JQF9_9MICO</name>
<protein>
    <recommendedName>
        <fullName evidence="1">ERCC4 domain-containing protein</fullName>
    </recommendedName>
</protein>
<organism evidence="2 3">
    <name type="scientific">Knoellia subterranea KCTC 19937</name>
    <dbReference type="NCBI Taxonomy" id="1385521"/>
    <lineage>
        <taxon>Bacteria</taxon>
        <taxon>Bacillati</taxon>
        <taxon>Actinomycetota</taxon>
        <taxon>Actinomycetes</taxon>
        <taxon>Micrococcales</taxon>
        <taxon>Intrasporangiaceae</taxon>
        <taxon>Knoellia</taxon>
    </lineage>
</organism>
<dbReference type="InterPro" id="IPR006166">
    <property type="entry name" value="ERCC4_domain"/>
</dbReference>
<dbReference type="SMART" id="SM00891">
    <property type="entry name" value="ERCC4"/>
    <property type="match status" value="1"/>
</dbReference>
<dbReference type="OrthoDB" id="9776021at2"/>
<reference evidence="2 3" key="1">
    <citation type="submission" date="2013-08" db="EMBL/GenBank/DDBJ databases">
        <title>The genome sequence of Knoellia subterranea.</title>
        <authorList>
            <person name="Zhu W."/>
            <person name="Wang G."/>
        </authorList>
    </citation>
    <scope>NUCLEOTIDE SEQUENCE [LARGE SCALE GENOMIC DNA]</scope>
    <source>
        <strain evidence="2 3">KCTC 19937</strain>
    </source>
</reference>
<proteinExistence type="predicted"/>
<keyword evidence="3" id="KW-1185">Reference proteome</keyword>
<gene>
    <name evidence="2" type="ORF">N803_02770</name>
</gene>
<dbReference type="SUPFAM" id="SSF52980">
    <property type="entry name" value="Restriction endonuclease-like"/>
    <property type="match status" value="1"/>
</dbReference>
<dbReference type="AlphaFoldDB" id="A0A0A0JQF9"/>